<evidence type="ECO:0000256" key="3">
    <source>
        <dbReference type="ARBA" id="ARBA00022448"/>
    </source>
</evidence>
<evidence type="ECO:0000256" key="4">
    <source>
        <dbReference type="ARBA" id="ARBA00022692"/>
    </source>
</evidence>
<evidence type="ECO:0000256" key="1">
    <source>
        <dbReference type="ARBA" id="ARBA00004141"/>
    </source>
</evidence>
<dbReference type="EMBL" id="JABFUD020000023">
    <property type="protein sequence ID" value="KAI5060983.1"/>
    <property type="molecule type" value="Genomic_DNA"/>
</dbReference>
<dbReference type="PRINTS" id="PR00171">
    <property type="entry name" value="SUGRTRNSPORT"/>
</dbReference>
<dbReference type="Proteomes" id="UP000886520">
    <property type="component" value="Chromosome 23"/>
</dbReference>
<evidence type="ECO:0000256" key="8">
    <source>
        <dbReference type="SAM" id="Phobius"/>
    </source>
</evidence>
<organism evidence="10 11">
    <name type="scientific">Adiantum capillus-veneris</name>
    <name type="common">Maidenhair fern</name>
    <dbReference type="NCBI Taxonomy" id="13818"/>
    <lineage>
        <taxon>Eukaryota</taxon>
        <taxon>Viridiplantae</taxon>
        <taxon>Streptophyta</taxon>
        <taxon>Embryophyta</taxon>
        <taxon>Tracheophyta</taxon>
        <taxon>Polypodiopsida</taxon>
        <taxon>Polypodiidae</taxon>
        <taxon>Polypodiales</taxon>
        <taxon>Pteridineae</taxon>
        <taxon>Pteridaceae</taxon>
        <taxon>Vittarioideae</taxon>
        <taxon>Adiantum</taxon>
    </lineage>
</organism>
<dbReference type="InterPro" id="IPR003663">
    <property type="entry name" value="Sugar/inositol_transpt"/>
</dbReference>
<keyword evidence="6 8" id="KW-0472">Membrane</keyword>
<sequence length="719" mass="77214">MSIVYLVALATTIGNMLQGWHGGAIAGALLYLKTDFNLEGKPEIEGIIVASAIITAFVTTLCAGPLADWLGRKAMLHVSGVLYTMGAAIMAWSPHVYVLIMGRFLIGIAVGLASAISPLHISECSPPEIRGQLLTFPQLCGSVGMLLAYSLAFGISLMSPQPPWRAMLGVTLVPSILYVVLCRWYIPESPRWLVSKGRMVEAKQVLQRLRKKNDVAAELALLVEGLGHDEVAIEEYILHPANAKNCDSIDHEGSHIQIIGADSEGASWIATPLASAHDGDGFKSPWSTAGSMRSDSQANQDSHKILPLDPLVAFIGSLQRSAPDGLHTSASFKDSEVFAPFDEENPPSYSPAIKDSNLDDGTSDDDLSTPLLEEKNESLLFGDPASPYSMRSSMGKQTPLSSFSNFLRGSIKSIRSDSLDHNNDISTSNDIGGGWQLAWKWLHEEGKVSDFKTVFLHQQPVFGDGVISHASSMASIVGRIGSEKNLVFQASSLVGTPAQSQVSLVAEGSIGPAMLHPVNTALRGPAWSDIMEPGVRGALVIGCMLQFLQQFSGLNAVLYYTPQILQASGAEGLLSNLSKDSTSLLASTISGILVIPFILWAVRLMDTSGRRAILLHTLPILPVCLILVILIKDCLPEGLLQASLSFVVMASFMCCFIMGFGPIPNILCAEIFPTRVRGLCNGICAATMWLSTVFITYCFPATVVKIGLDGHLQVPSNQW</sequence>
<feature type="region of interest" description="Disordered" evidence="7">
    <location>
        <begin position="339"/>
        <end position="396"/>
    </location>
</feature>
<dbReference type="InterPro" id="IPR020846">
    <property type="entry name" value="MFS_dom"/>
</dbReference>
<dbReference type="InterPro" id="IPR036259">
    <property type="entry name" value="MFS_trans_sf"/>
</dbReference>
<dbReference type="Gene3D" id="1.20.1250.20">
    <property type="entry name" value="MFS general substrate transporter like domains"/>
    <property type="match status" value="2"/>
</dbReference>
<dbReference type="Pfam" id="PF00083">
    <property type="entry name" value="Sugar_tr"/>
    <property type="match status" value="2"/>
</dbReference>
<dbReference type="InterPro" id="IPR050814">
    <property type="entry name" value="Myo-inositol_Transporter"/>
</dbReference>
<evidence type="ECO:0000313" key="11">
    <source>
        <dbReference type="Proteomes" id="UP000886520"/>
    </source>
</evidence>
<keyword evidence="5 8" id="KW-1133">Transmembrane helix</keyword>
<evidence type="ECO:0000256" key="6">
    <source>
        <dbReference type="ARBA" id="ARBA00023136"/>
    </source>
</evidence>
<feature type="transmembrane region" description="Helical" evidence="8">
    <location>
        <begin position="679"/>
        <end position="703"/>
    </location>
</feature>
<dbReference type="PROSITE" id="PS00216">
    <property type="entry name" value="SUGAR_TRANSPORT_1"/>
    <property type="match status" value="1"/>
</dbReference>
<dbReference type="PROSITE" id="PS50850">
    <property type="entry name" value="MFS"/>
    <property type="match status" value="1"/>
</dbReference>
<keyword evidence="3" id="KW-0813">Transport</keyword>
<dbReference type="OrthoDB" id="6612291at2759"/>
<feature type="transmembrane region" description="Helical" evidence="8">
    <location>
        <begin position="613"/>
        <end position="631"/>
    </location>
</feature>
<evidence type="ECO:0000313" key="10">
    <source>
        <dbReference type="EMBL" id="KAI5060983.1"/>
    </source>
</evidence>
<name>A0A9D4Z3E9_ADICA</name>
<reference evidence="10" key="1">
    <citation type="submission" date="2021-01" db="EMBL/GenBank/DDBJ databases">
        <title>Adiantum capillus-veneris genome.</title>
        <authorList>
            <person name="Fang Y."/>
            <person name="Liao Q."/>
        </authorList>
    </citation>
    <scope>NUCLEOTIDE SEQUENCE</scope>
    <source>
        <strain evidence="10">H3</strain>
        <tissue evidence="10">Leaf</tissue>
    </source>
</reference>
<feature type="region of interest" description="Disordered" evidence="7">
    <location>
        <begin position="280"/>
        <end position="301"/>
    </location>
</feature>
<evidence type="ECO:0000256" key="7">
    <source>
        <dbReference type="SAM" id="MobiDB-lite"/>
    </source>
</evidence>
<feature type="compositionally biased region" description="Polar residues" evidence="7">
    <location>
        <begin position="285"/>
        <end position="300"/>
    </location>
</feature>
<keyword evidence="11" id="KW-1185">Reference proteome</keyword>
<evidence type="ECO:0000259" key="9">
    <source>
        <dbReference type="PROSITE" id="PS50850"/>
    </source>
</evidence>
<comment type="caution">
    <text evidence="10">The sequence shown here is derived from an EMBL/GenBank/DDBJ whole genome shotgun (WGS) entry which is preliminary data.</text>
</comment>
<dbReference type="GO" id="GO:0022857">
    <property type="term" value="F:transmembrane transporter activity"/>
    <property type="evidence" value="ECO:0007669"/>
    <property type="project" value="InterPro"/>
</dbReference>
<evidence type="ECO:0000256" key="5">
    <source>
        <dbReference type="ARBA" id="ARBA00022989"/>
    </source>
</evidence>
<keyword evidence="4 8" id="KW-0812">Transmembrane</keyword>
<feature type="transmembrane region" description="Helical" evidence="8">
    <location>
        <begin position="133"/>
        <end position="158"/>
    </location>
</feature>
<feature type="transmembrane region" description="Helical" evidence="8">
    <location>
        <begin position="581"/>
        <end position="601"/>
    </location>
</feature>
<gene>
    <name evidence="10" type="ORF">GOP47_0023488</name>
</gene>
<proteinExistence type="inferred from homology"/>
<dbReference type="PANTHER" id="PTHR48020:SF35">
    <property type="entry name" value="SUGAR TRANSPORTER"/>
    <property type="match status" value="1"/>
</dbReference>
<feature type="transmembrane region" description="Helical" evidence="8">
    <location>
        <begin position="164"/>
        <end position="186"/>
    </location>
</feature>
<comment type="subcellular location">
    <subcellularLocation>
        <location evidence="1">Membrane</location>
        <topology evidence="1">Multi-pass membrane protein</topology>
    </subcellularLocation>
</comment>
<feature type="domain" description="Major facilitator superfamily (MFS) profile" evidence="9">
    <location>
        <begin position="7"/>
        <end position="719"/>
    </location>
</feature>
<feature type="transmembrane region" description="Helical" evidence="8">
    <location>
        <begin position="98"/>
        <end position="121"/>
    </location>
</feature>
<protein>
    <recommendedName>
        <fullName evidence="9">Major facilitator superfamily (MFS) profile domain-containing protein</fullName>
    </recommendedName>
</protein>
<dbReference type="InterPro" id="IPR005828">
    <property type="entry name" value="MFS_sugar_transport-like"/>
</dbReference>
<accession>A0A9D4Z3E9</accession>
<feature type="transmembrane region" description="Helical" evidence="8">
    <location>
        <begin position="74"/>
        <end position="92"/>
    </location>
</feature>
<feature type="transmembrane region" description="Helical" evidence="8">
    <location>
        <begin position="643"/>
        <end position="667"/>
    </location>
</feature>
<dbReference type="PANTHER" id="PTHR48020">
    <property type="entry name" value="PROTON MYO-INOSITOL COTRANSPORTER"/>
    <property type="match status" value="1"/>
</dbReference>
<evidence type="ECO:0000256" key="2">
    <source>
        <dbReference type="ARBA" id="ARBA00010992"/>
    </source>
</evidence>
<dbReference type="SUPFAM" id="SSF103473">
    <property type="entry name" value="MFS general substrate transporter"/>
    <property type="match status" value="1"/>
</dbReference>
<comment type="similarity">
    <text evidence="2">Belongs to the major facilitator superfamily. Sugar transporter (TC 2.A.1.1) family.</text>
</comment>
<dbReference type="GO" id="GO:0016020">
    <property type="term" value="C:membrane"/>
    <property type="evidence" value="ECO:0007669"/>
    <property type="project" value="UniProtKB-SubCell"/>
</dbReference>
<dbReference type="AlphaFoldDB" id="A0A9D4Z3E9"/>
<dbReference type="InterPro" id="IPR005829">
    <property type="entry name" value="Sugar_transporter_CS"/>
</dbReference>
<feature type="transmembrane region" description="Helical" evidence="8">
    <location>
        <begin position="46"/>
        <end position="67"/>
    </location>
</feature>